<accession>A0ABU9HB82</accession>
<dbReference type="RefSeq" id="WP_025566015.1">
    <property type="nucleotide sequence ID" value="NZ_JBAKBA010000015.1"/>
</dbReference>
<dbReference type="Proteomes" id="UP001366060">
    <property type="component" value="Unassembled WGS sequence"/>
</dbReference>
<reference evidence="1 2" key="1">
    <citation type="submission" date="2024-02" db="EMBL/GenBank/DDBJ databases">
        <title>Bacteria isolated from the canopy kelp, Nereocystis luetkeana.</title>
        <authorList>
            <person name="Pfister C.A."/>
            <person name="Younker I.T."/>
            <person name="Light S.H."/>
        </authorList>
    </citation>
    <scope>NUCLEOTIDE SEQUENCE [LARGE SCALE GENOMIC DNA]</scope>
    <source>
        <strain evidence="1 2">TI.2.07</strain>
    </source>
</reference>
<evidence type="ECO:0008006" key="3">
    <source>
        <dbReference type="Google" id="ProtNLM"/>
    </source>
</evidence>
<sequence>MKVIKFLPFIFLMSLTGCEVLGPSVKVTGPKVIVGDSGHNEVIHVKESKSNGNFCPPGQAKKGRC</sequence>
<evidence type="ECO:0000313" key="1">
    <source>
        <dbReference type="EMBL" id="MEL0659115.1"/>
    </source>
</evidence>
<keyword evidence="2" id="KW-1185">Reference proteome</keyword>
<evidence type="ECO:0000313" key="2">
    <source>
        <dbReference type="Proteomes" id="UP001366060"/>
    </source>
</evidence>
<proteinExistence type="predicted"/>
<dbReference type="EMBL" id="JBAKBA010000015">
    <property type="protein sequence ID" value="MEL0659115.1"/>
    <property type="molecule type" value="Genomic_DNA"/>
</dbReference>
<gene>
    <name evidence="1" type="ORF">V6255_08165</name>
</gene>
<protein>
    <recommendedName>
        <fullName evidence="3">Lipoprotein</fullName>
    </recommendedName>
</protein>
<name>A0ABU9HB82_9GAMM</name>
<dbReference type="PROSITE" id="PS51257">
    <property type="entry name" value="PROKAR_LIPOPROTEIN"/>
    <property type="match status" value="1"/>
</dbReference>
<organism evidence="1 2">
    <name type="scientific">Psychromonas arctica</name>
    <dbReference type="NCBI Taxonomy" id="168275"/>
    <lineage>
        <taxon>Bacteria</taxon>
        <taxon>Pseudomonadati</taxon>
        <taxon>Pseudomonadota</taxon>
        <taxon>Gammaproteobacteria</taxon>
        <taxon>Alteromonadales</taxon>
        <taxon>Psychromonadaceae</taxon>
        <taxon>Psychromonas</taxon>
    </lineage>
</organism>
<comment type="caution">
    <text evidence="1">The sequence shown here is derived from an EMBL/GenBank/DDBJ whole genome shotgun (WGS) entry which is preliminary data.</text>
</comment>